<dbReference type="AlphaFoldDB" id="A0A914Y4H5"/>
<keyword evidence="2" id="KW-1185">Reference proteome</keyword>
<evidence type="ECO:0000256" key="1">
    <source>
        <dbReference type="SAM" id="MobiDB-lite"/>
    </source>
</evidence>
<feature type="compositionally biased region" description="Basic and acidic residues" evidence="1">
    <location>
        <begin position="156"/>
        <end position="169"/>
    </location>
</feature>
<proteinExistence type="predicted"/>
<evidence type="ECO:0000313" key="2">
    <source>
        <dbReference type="Proteomes" id="UP000887577"/>
    </source>
</evidence>
<dbReference type="Proteomes" id="UP000887577">
    <property type="component" value="Unplaced"/>
</dbReference>
<dbReference type="WBParaSite" id="PSU_v2.g15105.t1">
    <property type="protein sequence ID" value="PSU_v2.g15105.t1"/>
    <property type="gene ID" value="PSU_v2.g15105"/>
</dbReference>
<sequence>MKSPTGKPDSSPSSGSSVTSFNKNLFVVVDGGGNVVVDVRVDLVEKILLRDVVVGIVVVEVEEEILRGFCVPTSIQRLSRACGPFDAIRIDFVVFLSSILGGHALVNFGAGVGDGVEDIVAEGYDKGGVVEGVERRDVSSSKNVKDVVGGGGDVVDGDKAEGKIGEKNPPKILDLSGNFGAGTRNP</sequence>
<evidence type="ECO:0000313" key="3">
    <source>
        <dbReference type="WBParaSite" id="PSU_v2.g15105.t1"/>
    </source>
</evidence>
<accession>A0A914Y4H5</accession>
<reference evidence="3" key="1">
    <citation type="submission" date="2022-11" db="UniProtKB">
        <authorList>
            <consortium name="WormBaseParasite"/>
        </authorList>
    </citation>
    <scope>IDENTIFICATION</scope>
</reference>
<protein>
    <submittedName>
        <fullName evidence="3">Uncharacterized protein</fullName>
    </submittedName>
</protein>
<name>A0A914Y4H5_9BILA</name>
<feature type="region of interest" description="Disordered" evidence="1">
    <location>
        <begin position="140"/>
        <end position="186"/>
    </location>
</feature>
<organism evidence="2 3">
    <name type="scientific">Panagrolaimus superbus</name>
    <dbReference type="NCBI Taxonomy" id="310955"/>
    <lineage>
        <taxon>Eukaryota</taxon>
        <taxon>Metazoa</taxon>
        <taxon>Ecdysozoa</taxon>
        <taxon>Nematoda</taxon>
        <taxon>Chromadorea</taxon>
        <taxon>Rhabditida</taxon>
        <taxon>Tylenchina</taxon>
        <taxon>Panagrolaimomorpha</taxon>
        <taxon>Panagrolaimoidea</taxon>
        <taxon>Panagrolaimidae</taxon>
        <taxon>Panagrolaimus</taxon>
    </lineage>
</organism>